<keyword evidence="3" id="KW-1185">Reference proteome</keyword>
<sequence length="49" mass="5324">MASKAVPRTRFAGIARGRRQTGSGREHSKSRFRIAGALSLKKGYGLSTF</sequence>
<organism evidence="2 3">
    <name type="scientific">Hydrogenispora ethanolica</name>
    <dbReference type="NCBI Taxonomy" id="1082276"/>
    <lineage>
        <taxon>Bacteria</taxon>
        <taxon>Bacillati</taxon>
        <taxon>Bacillota</taxon>
        <taxon>Hydrogenispora</taxon>
    </lineage>
</organism>
<evidence type="ECO:0000256" key="1">
    <source>
        <dbReference type="SAM" id="MobiDB-lite"/>
    </source>
</evidence>
<comment type="caution">
    <text evidence="2">The sequence shown here is derived from an EMBL/GenBank/DDBJ whole genome shotgun (WGS) entry which is preliminary data.</text>
</comment>
<dbReference type="AlphaFoldDB" id="A0A4R1SAV4"/>
<protein>
    <submittedName>
        <fullName evidence="2">Uncharacterized protein</fullName>
    </submittedName>
</protein>
<dbReference type="Proteomes" id="UP000295008">
    <property type="component" value="Unassembled WGS sequence"/>
</dbReference>
<reference evidence="2 3" key="1">
    <citation type="submission" date="2019-03" db="EMBL/GenBank/DDBJ databases">
        <title>Genomic Encyclopedia of Type Strains, Phase IV (KMG-IV): sequencing the most valuable type-strain genomes for metagenomic binning, comparative biology and taxonomic classification.</title>
        <authorList>
            <person name="Goeker M."/>
        </authorList>
    </citation>
    <scope>NUCLEOTIDE SEQUENCE [LARGE SCALE GENOMIC DNA]</scope>
    <source>
        <strain evidence="2 3">LX-B</strain>
    </source>
</reference>
<dbReference type="EMBL" id="SLUN01000002">
    <property type="protein sequence ID" value="TCL76364.1"/>
    <property type="molecule type" value="Genomic_DNA"/>
</dbReference>
<evidence type="ECO:0000313" key="2">
    <source>
        <dbReference type="EMBL" id="TCL76364.1"/>
    </source>
</evidence>
<feature type="region of interest" description="Disordered" evidence="1">
    <location>
        <begin position="1"/>
        <end position="30"/>
    </location>
</feature>
<gene>
    <name evidence="2" type="ORF">EDC14_1002122</name>
</gene>
<evidence type="ECO:0000313" key="3">
    <source>
        <dbReference type="Proteomes" id="UP000295008"/>
    </source>
</evidence>
<dbReference type="RefSeq" id="WP_165907729.1">
    <property type="nucleotide sequence ID" value="NZ_SLUN01000002.1"/>
</dbReference>
<accession>A0A4R1SAV4</accession>
<proteinExistence type="predicted"/>
<name>A0A4R1SAV4_HYDET</name>